<reference evidence="1" key="1">
    <citation type="journal article" date="2014" name="Front. Microbiol.">
        <title>High frequency of phylogenetically diverse reductive dehalogenase-homologous genes in deep subseafloor sedimentary metagenomes.</title>
        <authorList>
            <person name="Kawai M."/>
            <person name="Futagami T."/>
            <person name="Toyoda A."/>
            <person name="Takaki Y."/>
            <person name="Nishi S."/>
            <person name="Hori S."/>
            <person name="Arai W."/>
            <person name="Tsubouchi T."/>
            <person name="Morono Y."/>
            <person name="Uchiyama I."/>
            <person name="Ito T."/>
            <person name="Fujiyama A."/>
            <person name="Inagaki F."/>
            <person name="Takami H."/>
        </authorList>
    </citation>
    <scope>NUCLEOTIDE SEQUENCE</scope>
    <source>
        <strain evidence="1">Expedition CK06-06</strain>
    </source>
</reference>
<evidence type="ECO:0000313" key="1">
    <source>
        <dbReference type="EMBL" id="GAF70693.1"/>
    </source>
</evidence>
<protein>
    <submittedName>
        <fullName evidence="1">Uncharacterized protein</fullName>
    </submittedName>
</protein>
<name>X0RPH7_9ZZZZ</name>
<accession>X0RPH7</accession>
<organism evidence="1">
    <name type="scientific">marine sediment metagenome</name>
    <dbReference type="NCBI Taxonomy" id="412755"/>
    <lineage>
        <taxon>unclassified sequences</taxon>
        <taxon>metagenomes</taxon>
        <taxon>ecological metagenomes</taxon>
    </lineage>
</organism>
<dbReference type="EMBL" id="BARS01003953">
    <property type="protein sequence ID" value="GAF70693.1"/>
    <property type="molecule type" value="Genomic_DNA"/>
</dbReference>
<dbReference type="AlphaFoldDB" id="X0RPH7"/>
<comment type="caution">
    <text evidence="1">The sequence shown here is derived from an EMBL/GenBank/DDBJ whole genome shotgun (WGS) entry which is preliminary data.</text>
</comment>
<sequence length="79" mass="9508">MSKILFLLMVAPLTLLAGDLYTSQTPTPYQYQDYQRAAQQMRLRERDTQQDLDRLYKDYNWDWSKRRGSDYGLDPNKVR</sequence>
<proteinExistence type="predicted"/>
<gene>
    <name evidence="1" type="ORF">S01H1_07689</name>
</gene>